<accession>A0A412YT96</accession>
<feature type="transmembrane region" description="Helical" evidence="1">
    <location>
        <begin position="18"/>
        <end position="36"/>
    </location>
</feature>
<organism evidence="2 3">
    <name type="scientific">Enterocloster bolteae</name>
    <dbReference type="NCBI Taxonomy" id="208479"/>
    <lineage>
        <taxon>Bacteria</taxon>
        <taxon>Bacillati</taxon>
        <taxon>Bacillota</taxon>
        <taxon>Clostridia</taxon>
        <taxon>Lachnospirales</taxon>
        <taxon>Lachnospiraceae</taxon>
        <taxon>Enterocloster</taxon>
    </lineage>
</organism>
<keyword evidence="1" id="KW-0812">Transmembrane</keyword>
<evidence type="ECO:0000256" key="1">
    <source>
        <dbReference type="SAM" id="Phobius"/>
    </source>
</evidence>
<evidence type="ECO:0000313" key="3">
    <source>
        <dbReference type="Proteomes" id="UP000284543"/>
    </source>
</evidence>
<reference evidence="2 3" key="1">
    <citation type="submission" date="2018-08" db="EMBL/GenBank/DDBJ databases">
        <title>A genome reference for cultivated species of the human gut microbiota.</title>
        <authorList>
            <person name="Zou Y."/>
            <person name="Xue W."/>
            <person name="Luo G."/>
        </authorList>
    </citation>
    <scope>NUCLEOTIDE SEQUENCE [LARGE SCALE GENOMIC DNA]</scope>
    <source>
        <strain evidence="2 3">AF14-18</strain>
    </source>
</reference>
<sequence length="430" mass="48672">MKSVYFSNLIEDLYKKRIIIGIFVLVCTMLFAILGYRKAVPQLSFNKQQLDEVDKYNERLSEYDAMIADIEGSLSLTNQQIDSLQTYIDNSIYMRIDSQNIQTASVQYGIHAEGAVDNILSALTMYVNEGGLKDALTEEYANLDTEYWKDIITCSTNGNVLNITVIHYDVDDVKKILDIIKTRLQNQVATIASVQGNFSLSEIDSSYYIKSDISVANTQNGTRNNLKNYITNRSDLNNKLISQKNAKNSYIEKSKPETLPDTSLNITANTIKYALSGFFFGIVLPCICFMLQYILGNRIRSAKDLESYNIPVLNIGLGPDTYTHSLDRSLIDIKLLLQQHQLSSLYLNALSEQPRVQKAVNDYKTLTEQAGIPTTEGYNTFEDADELQQMISIKNCILFIKTGKDTYPQLERQLNLCRSFKIDILGCIII</sequence>
<comment type="caution">
    <text evidence="2">The sequence shown here is derived from an EMBL/GenBank/DDBJ whole genome shotgun (WGS) entry which is preliminary data.</text>
</comment>
<keyword evidence="1" id="KW-1133">Transmembrane helix</keyword>
<name>A0A412YT96_9FIRM</name>
<dbReference type="Proteomes" id="UP000284543">
    <property type="component" value="Unassembled WGS sequence"/>
</dbReference>
<protein>
    <recommendedName>
        <fullName evidence="4">Capsular polysaccharide biosynthesis protein</fullName>
    </recommendedName>
</protein>
<keyword evidence="1" id="KW-0472">Membrane</keyword>
<dbReference type="RefSeq" id="WP_118019783.1">
    <property type="nucleotide sequence ID" value="NZ_CAURXV010000003.1"/>
</dbReference>
<gene>
    <name evidence="2" type="ORF">DWW02_29195</name>
</gene>
<feature type="transmembrane region" description="Helical" evidence="1">
    <location>
        <begin position="273"/>
        <end position="295"/>
    </location>
</feature>
<dbReference type="AlphaFoldDB" id="A0A412YT96"/>
<dbReference type="EMBL" id="QRZM01000029">
    <property type="protein sequence ID" value="RGV68406.1"/>
    <property type="molecule type" value="Genomic_DNA"/>
</dbReference>
<evidence type="ECO:0000313" key="2">
    <source>
        <dbReference type="EMBL" id="RGV68406.1"/>
    </source>
</evidence>
<evidence type="ECO:0008006" key="4">
    <source>
        <dbReference type="Google" id="ProtNLM"/>
    </source>
</evidence>
<proteinExistence type="predicted"/>